<dbReference type="PROSITE" id="PS51221">
    <property type="entry name" value="TTL"/>
    <property type="match status" value="1"/>
</dbReference>
<evidence type="ECO:0000313" key="5">
    <source>
        <dbReference type="EMBL" id="KAG5674579.1"/>
    </source>
</evidence>
<dbReference type="SUPFAM" id="SSF56059">
    <property type="entry name" value="Glutathione synthetase ATP-binding domain-like"/>
    <property type="match status" value="1"/>
</dbReference>
<dbReference type="GO" id="GO:0015631">
    <property type="term" value="F:tubulin binding"/>
    <property type="evidence" value="ECO:0007669"/>
    <property type="project" value="TreeGrafter"/>
</dbReference>
<evidence type="ECO:0000313" key="6">
    <source>
        <dbReference type="Proteomes" id="UP001107558"/>
    </source>
</evidence>
<name>A0A9J6BYF4_POLVA</name>
<dbReference type="OrthoDB" id="202825at2759"/>
<feature type="region of interest" description="Disordered" evidence="4">
    <location>
        <begin position="325"/>
        <end position="409"/>
    </location>
</feature>
<dbReference type="GO" id="GO:0070740">
    <property type="term" value="F:tubulin-glutamic acid ligase activity"/>
    <property type="evidence" value="ECO:0007669"/>
    <property type="project" value="TreeGrafter"/>
</dbReference>
<evidence type="ECO:0000256" key="2">
    <source>
        <dbReference type="ARBA" id="ARBA00022741"/>
    </source>
</evidence>
<feature type="region of interest" description="Disordered" evidence="4">
    <location>
        <begin position="249"/>
        <end position="269"/>
    </location>
</feature>
<proteinExistence type="predicted"/>
<keyword evidence="3" id="KW-0067">ATP-binding</keyword>
<dbReference type="GO" id="GO:0036064">
    <property type="term" value="C:ciliary basal body"/>
    <property type="evidence" value="ECO:0007669"/>
    <property type="project" value="TreeGrafter"/>
</dbReference>
<reference evidence="5" key="1">
    <citation type="submission" date="2021-03" db="EMBL/GenBank/DDBJ databases">
        <title>Chromosome level genome of the anhydrobiotic midge Polypedilum vanderplanki.</title>
        <authorList>
            <person name="Yoshida Y."/>
            <person name="Kikawada T."/>
            <person name="Gusev O."/>
        </authorList>
    </citation>
    <scope>NUCLEOTIDE SEQUENCE</scope>
    <source>
        <strain evidence="5">NIAS01</strain>
        <tissue evidence="5">Whole body or cell culture</tissue>
    </source>
</reference>
<dbReference type="AlphaFoldDB" id="A0A9J6BYF4"/>
<feature type="compositionally biased region" description="Low complexity" evidence="4">
    <location>
        <begin position="326"/>
        <end position="348"/>
    </location>
</feature>
<protein>
    <recommendedName>
        <fullName evidence="7">Tubulin polyglutamylase TTLL4-like protein</fullName>
    </recommendedName>
</protein>
<keyword evidence="1" id="KW-0436">Ligase</keyword>
<evidence type="ECO:0000256" key="1">
    <source>
        <dbReference type="ARBA" id="ARBA00022598"/>
    </source>
</evidence>
<dbReference type="PANTHER" id="PTHR12241:SF162">
    <property type="entry name" value="TUBULIN MONOGLUTAMYLASE TTLL4"/>
    <property type="match status" value="1"/>
</dbReference>
<dbReference type="EMBL" id="JADBJN010000002">
    <property type="protein sequence ID" value="KAG5674579.1"/>
    <property type="molecule type" value="Genomic_DNA"/>
</dbReference>
<comment type="caution">
    <text evidence="5">The sequence shown here is derived from an EMBL/GenBank/DDBJ whole genome shotgun (WGS) entry which is preliminary data.</text>
</comment>
<dbReference type="Pfam" id="PF03133">
    <property type="entry name" value="TTL"/>
    <property type="match status" value="1"/>
</dbReference>
<dbReference type="PANTHER" id="PTHR12241">
    <property type="entry name" value="TUBULIN POLYGLUTAMYLASE"/>
    <property type="match status" value="1"/>
</dbReference>
<dbReference type="Gene3D" id="3.30.470.20">
    <property type="entry name" value="ATP-grasp fold, B domain"/>
    <property type="match status" value="1"/>
</dbReference>
<keyword evidence="6" id="KW-1185">Reference proteome</keyword>
<accession>A0A9J6BYF4</accession>
<feature type="compositionally biased region" description="Acidic residues" evidence="4">
    <location>
        <begin position="369"/>
        <end position="382"/>
    </location>
</feature>
<feature type="compositionally biased region" description="Polar residues" evidence="4">
    <location>
        <begin position="350"/>
        <end position="361"/>
    </location>
</feature>
<dbReference type="GO" id="GO:0005524">
    <property type="term" value="F:ATP binding"/>
    <property type="evidence" value="ECO:0007669"/>
    <property type="project" value="UniProtKB-KW"/>
</dbReference>
<feature type="compositionally biased region" description="Acidic residues" evidence="4">
    <location>
        <begin position="392"/>
        <end position="404"/>
    </location>
</feature>
<evidence type="ECO:0000256" key="4">
    <source>
        <dbReference type="SAM" id="MobiDB-lite"/>
    </source>
</evidence>
<feature type="compositionally biased region" description="Polar residues" evidence="4">
    <location>
        <begin position="90"/>
        <end position="102"/>
    </location>
</feature>
<evidence type="ECO:0008006" key="7">
    <source>
        <dbReference type="Google" id="ProtNLM"/>
    </source>
</evidence>
<dbReference type="Proteomes" id="UP001107558">
    <property type="component" value="Chromosome 2"/>
</dbReference>
<dbReference type="InterPro" id="IPR004344">
    <property type="entry name" value="TTL/TTLL_fam"/>
</dbReference>
<organism evidence="5 6">
    <name type="scientific">Polypedilum vanderplanki</name>
    <name type="common">Sleeping chironomid midge</name>
    <dbReference type="NCBI Taxonomy" id="319348"/>
    <lineage>
        <taxon>Eukaryota</taxon>
        <taxon>Metazoa</taxon>
        <taxon>Ecdysozoa</taxon>
        <taxon>Arthropoda</taxon>
        <taxon>Hexapoda</taxon>
        <taxon>Insecta</taxon>
        <taxon>Pterygota</taxon>
        <taxon>Neoptera</taxon>
        <taxon>Endopterygota</taxon>
        <taxon>Diptera</taxon>
        <taxon>Nematocera</taxon>
        <taxon>Chironomoidea</taxon>
        <taxon>Chironomidae</taxon>
        <taxon>Chironominae</taxon>
        <taxon>Polypedilum</taxon>
        <taxon>Polypedilum</taxon>
    </lineage>
</organism>
<sequence length="1048" mass="121321">MDCHETQLPMLLCHCDHISNQFSRMDFKHKSSLPNNGNYMDVYQSTTYKPPYNESMLHHINTSSKEQYHHQQQHMSVYEMNSNNHHHQQSKYTMPSKSNYQYRSPNSLRLRRRCRSECLSPIRGVHYQYNNMRSAQAMTNSNGYHHQDNWRQQQQQHDLPNHYDYNNKQQDIPVAVNGYKYRFNNLQVDGKSVQFEHYDASDDYEYYSWHENRRGMRARSESAASQDYYYRTNYLDDFGDNSAKRSRELKERRSPTHRNVTNPKNNVSVLVNNSSNHFRYSPKTKIRSHHSSLKIGSLVRGSSPIHKPRLWKNQNSCNSLVNSADSSTFTNGSSSSNSGSSSTNNYNGVAATNMQQNNNISRNKHNDIDYDEEDDEDDDEEPPMLYGPGDQIIDDDMTDPEDNYESSLSLSSSERSLAFNCAKNLTINTECVQGGRVLQHPLASSLFPFVPPYISFATFEDKGPELPAAIHKILKWKLTTITPLLVRKVLLNTGFRLMKKPNGNWVGTWGKHMKSGCFKTLHSYQKFNHLPGSFQIGRKDRCWRNLQTLMSRHGKKEFGFMPRTFIIPQDLNLLRQSWHKYSQKNTKWIIKPPASARGTGIHVVNSWSQIPKRKPLIVQRYIERPLLINGSKFDLRLYVLVTSLNPLRVYMHTDGLARFASVKYSERTETLNDRYMHLTNYSINKLSTSYDKNDDANACKGMKWTIKSLWSFLQQKGINTERLWGALRNLVLRTILAGEGQINNMMKVNLQNKYNAFELFGIDVLLDSECVPWLLEVNISPSLHSASGLDMAVKGPLVTALLNTAMYQIPPKIPVAHQSDLSRELNVKMPLCYDKRIYVTTLSKEERQKHHQFTQKTILREDYLSAILENLTPDDVRCLILSEDELNRCHPLERIFPAPNSNKYLKFTEHHRYYNNLLDAWEYRYSKKRESGIALLRTLCWKRVHLKVPPSTIQKDCDDNELEKIPETLEETKVATSQPIMYSEVKPSMEPILVNTVSEDIEIDSNENKDTSNLAAEISPKKTDINDKCCIMSPLPITADSEIILVKQ</sequence>
<evidence type="ECO:0000256" key="3">
    <source>
        <dbReference type="ARBA" id="ARBA00022840"/>
    </source>
</evidence>
<keyword evidence="2" id="KW-0547">Nucleotide-binding</keyword>
<dbReference type="GO" id="GO:0000226">
    <property type="term" value="P:microtubule cytoskeleton organization"/>
    <property type="evidence" value="ECO:0007669"/>
    <property type="project" value="TreeGrafter"/>
</dbReference>
<feature type="region of interest" description="Disordered" evidence="4">
    <location>
        <begin position="83"/>
        <end position="107"/>
    </location>
</feature>
<gene>
    <name evidence="5" type="ORF">PVAND_004533</name>
</gene>